<accession>A0A841FL14</accession>
<evidence type="ECO:0000256" key="1">
    <source>
        <dbReference type="ARBA" id="ARBA00004651"/>
    </source>
</evidence>
<gene>
    <name evidence="7" type="ORF">HNR73_000482</name>
</gene>
<evidence type="ECO:0000256" key="6">
    <source>
        <dbReference type="SAM" id="Phobius"/>
    </source>
</evidence>
<feature type="transmembrane region" description="Helical" evidence="6">
    <location>
        <begin position="230"/>
        <end position="255"/>
    </location>
</feature>
<sequence>MLLQTTPAKPAHRDGNVLRWLGAYTASVTGDVVYFLVLSWAVARIAGPAEVGLVLAAGAVPRAVLMLAGGVVADRLGPRRVVILSDLVRCLTIFAAAGISLGGGGPWPLVAVAVIFGAVDALFMPAVGALPPLLTGTGQLTRVQALRSLSIRFGNAAGPLLAALVLTAAGAPAGFVLSGVLFALSLVLLWSMSVLRRPEPPRESATTDPRGSAWRDLRDGLRHLRRERGLLPLVVVIGLGEMCFSGPVGAGFVLLADERGWTAGVLGATLSAFSVGGAVSGLALVTVNRVHRPALVMALSLSAAGILVAATGLASSAGLAIGFSGALGLVSGVAMVVGAGELQTRTDPRYLGRVTAVTTLCTLGLSPVLLPVAGLVSARFGTGVFFLGCAVICLLAAGIAVATRERG</sequence>
<dbReference type="GO" id="GO:0022857">
    <property type="term" value="F:transmembrane transporter activity"/>
    <property type="evidence" value="ECO:0007669"/>
    <property type="project" value="InterPro"/>
</dbReference>
<dbReference type="Gene3D" id="1.20.1250.20">
    <property type="entry name" value="MFS general substrate transporter like domains"/>
    <property type="match status" value="1"/>
</dbReference>
<dbReference type="PANTHER" id="PTHR23513">
    <property type="entry name" value="INTEGRAL MEMBRANE EFFLUX PROTEIN-RELATED"/>
    <property type="match status" value="1"/>
</dbReference>
<dbReference type="GO" id="GO:0005886">
    <property type="term" value="C:plasma membrane"/>
    <property type="evidence" value="ECO:0007669"/>
    <property type="project" value="UniProtKB-SubCell"/>
</dbReference>
<feature type="transmembrane region" description="Helical" evidence="6">
    <location>
        <begin position="81"/>
        <end position="101"/>
    </location>
</feature>
<feature type="transmembrane region" description="Helical" evidence="6">
    <location>
        <begin position="261"/>
        <end position="287"/>
    </location>
</feature>
<feature type="transmembrane region" description="Helical" evidence="6">
    <location>
        <begin position="382"/>
        <end position="402"/>
    </location>
</feature>
<dbReference type="SUPFAM" id="SSF103473">
    <property type="entry name" value="MFS general substrate transporter"/>
    <property type="match status" value="1"/>
</dbReference>
<feature type="transmembrane region" description="Helical" evidence="6">
    <location>
        <begin position="107"/>
        <end position="130"/>
    </location>
</feature>
<dbReference type="InterPro" id="IPR036259">
    <property type="entry name" value="MFS_trans_sf"/>
</dbReference>
<feature type="transmembrane region" description="Helical" evidence="6">
    <location>
        <begin position="49"/>
        <end position="69"/>
    </location>
</feature>
<evidence type="ECO:0000256" key="2">
    <source>
        <dbReference type="ARBA" id="ARBA00022475"/>
    </source>
</evidence>
<dbReference type="Proteomes" id="UP000548476">
    <property type="component" value="Unassembled WGS sequence"/>
</dbReference>
<feature type="transmembrane region" description="Helical" evidence="6">
    <location>
        <begin position="319"/>
        <end position="338"/>
    </location>
</feature>
<evidence type="ECO:0000256" key="5">
    <source>
        <dbReference type="ARBA" id="ARBA00023136"/>
    </source>
</evidence>
<organism evidence="7 8">
    <name type="scientific">Phytomonospora endophytica</name>
    <dbReference type="NCBI Taxonomy" id="714109"/>
    <lineage>
        <taxon>Bacteria</taxon>
        <taxon>Bacillati</taxon>
        <taxon>Actinomycetota</taxon>
        <taxon>Actinomycetes</taxon>
        <taxon>Micromonosporales</taxon>
        <taxon>Micromonosporaceae</taxon>
        <taxon>Phytomonospora</taxon>
    </lineage>
</organism>
<comment type="caution">
    <text evidence="7">The sequence shown here is derived from an EMBL/GenBank/DDBJ whole genome shotgun (WGS) entry which is preliminary data.</text>
</comment>
<evidence type="ECO:0000256" key="3">
    <source>
        <dbReference type="ARBA" id="ARBA00022692"/>
    </source>
</evidence>
<feature type="transmembrane region" description="Helical" evidence="6">
    <location>
        <begin position="151"/>
        <end position="169"/>
    </location>
</feature>
<dbReference type="RefSeq" id="WP_184785531.1">
    <property type="nucleotide sequence ID" value="NZ_BONT01000036.1"/>
</dbReference>
<proteinExistence type="predicted"/>
<dbReference type="PANTHER" id="PTHR23513:SF17">
    <property type="entry name" value="MEMBRANE PROTEIN"/>
    <property type="match status" value="1"/>
</dbReference>
<dbReference type="Pfam" id="PF07690">
    <property type="entry name" value="MFS_1"/>
    <property type="match status" value="1"/>
</dbReference>
<dbReference type="AlphaFoldDB" id="A0A841FL14"/>
<evidence type="ECO:0000313" key="7">
    <source>
        <dbReference type="EMBL" id="MBB6032640.1"/>
    </source>
</evidence>
<feature type="transmembrane region" description="Helical" evidence="6">
    <location>
        <begin position="294"/>
        <end position="313"/>
    </location>
</feature>
<keyword evidence="2" id="KW-1003">Cell membrane</keyword>
<keyword evidence="4 6" id="KW-1133">Transmembrane helix</keyword>
<protein>
    <submittedName>
        <fullName evidence="7">MFS family permease</fullName>
    </submittedName>
</protein>
<keyword evidence="8" id="KW-1185">Reference proteome</keyword>
<evidence type="ECO:0000256" key="4">
    <source>
        <dbReference type="ARBA" id="ARBA00022989"/>
    </source>
</evidence>
<dbReference type="CDD" id="cd06173">
    <property type="entry name" value="MFS_MefA_like"/>
    <property type="match status" value="1"/>
</dbReference>
<feature type="transmembrane region" description="Helical" evidence="6">
    <location>
        <begin position="21"/>
        <end position="43"/>
    </location>
</feature>
<feature type="transmembrane region" description="Helical" evidence="6">
    <location>
        <begin position="175"/>
        <end position="195"/>
    </location>
</feature>
<keyword evidence="5 6" id="KW-0472">Membrane</keyword>
<feature type="transmembrane region" description="Helical" evidence="6">
    <location>
        <begin position="350"/>
        <end position="370"/>
    </location>
</feature>
<dbReference type="InterPro" id="IPR011701">
    <property type="entry name" value="MFS"/>
</dbReference>
<dbReference type="EMBL" id="JACHGT010000001">
    <property type="protein sequence ID" value="MBB6032640.1"/>
    <property type="molecule type" value="Genomic_DNA"/>
</dbReference>
<evidence type="ECO:0000313" key="8">
    <source>
        <dbReference type="Proteomes" id="UP000548476"/>
    </source>
</evidence>
<comment type="subcellular location">
    <subcellularLocation>
        <location evidence="1">Cell membrane</location>
        <topology evidence="1">Multi-pass membrane protein</topology>
    </subcellularLocation>
</comment>
<reference evidence="7 8" key="1">
    <citation type="submission" date="2020-08" db="EMBL/GenBank/DDBJ databases">
        <title>Genomic Encyclopedia of Type Strains, Phase IV (KMG-IV): sequencing the most valuable type-strain genomes for metagenomic binning, comparative biology and taxonomic classification.</title>
        <authorList>
            <person name="Goeker M."/>
        </authorList>
    </citation>
    <scope>NUCLEOTIDE SEQUENCE [LARGE SCALE GENOMIC DNA]</scope>
    <source>
        <strain evidence="7 8">YIM 65646</strain>
    </source>
</reference>
<name>A0A841FL14_9ACTN</name>
<keyword evidence="3 6" id="KW-0812">Transmembrane</keyword>